<dbReference type="PROSITE" id="PS50011">
    <property type="entry name" value="PROTEIN_KINASE_DOM"/>
    <property type="match status" value="1"/>
</dbReference>
<name>A0ABR1TET1_9PEZI</name>
<proteinExistence type="predicted"/>
<dbReference type="InterPro" id="IPR017441">
    <property type="entry name" value="Protein_kinase_ATP_BS"/>
</dbReference>
<feature type="binding site" evidence="1">
    <location>
        <position position="55"/>
    </location>
    <ligand>
        <name>ATP</name>
        <dbReference type="ChEBI" id="CHEBI:30616"/>
    </ligand>
</feature>
<dbReference type="PROSITE" id="PS00107">
    <property type="entry name" value="PROTEIN_KINASE_ATP"/>
    <property type="match status" value="1"/>
</dbReference>
<evidence type="ECO:0000259" key="2">
    <source>
        <dbReference type="PROSITE" id="PS50011"/>
    </source>
</evidence>
<accession>A0ABR1TET1</accession>
<dbReference type="InterPro" id="IPR011009">
    <property type="entry name" value="Kinase-like_dom_sf"/>
</dbReference>
<evidence type="ECO:0000313" key="3">
    <source>
        <dbReference type="EMBL" id="KAK8044178.1"/>
    </source>
</evidence>
<organism evidence="3 4">
    <name type="scientific">Apiospora rasikravindrae</name>
    <dbReference type="NCBI Taxonomy" id="990691"/>
    <lineage>
        <taxon>Eukaryota</taxon>
        <taxon>Fungi</taxon>
        <taxon>Dikarya</taxon>
        <taxon>Ascomycota</taxon>
        <taxon>Pezizomycotina</taxon>
        <taxon>Sordariomycetes</taxon>
        <taxon>Xylariomycetidae</taxon>
        <taxon>Amphisphaeriales</taxon>
        <taxon>Apiosporaceae</taxon>
        <taxon>Apiospora</taxon>
    </lineage>
</organism>
<keyword evidence="4" id="KW-1185">Reference proteome</keyword>
<keyword evidence="1" id="KW-0547">Nucleotide-binding</keyword>
<dbReference type="InterPro" id="IPR000719">
    <property type="entry name" value="Prot_kinase_dom"/>
</dbReference>
<reference evidence="3 4" key="1">
    <citation type="submission" date="2023-01" db="EMBL/GenBank/DDBJ databases">
        <title>Analysis of 21 Apiospora genomes using comparative genomics revels a genus with tremendous synthesis potential of carbohydrate active enzymes and secondary metabolites.</title>
        <authorList>
            <person name="Sorensen T."/>
        </authorList>
    </citation>
    <scope>NUCLEOTIDE SEQUENCE [LARGE SCALE GENOMIC DNA]</scope>
    <source>
        <strain evidence="3 4">CBS 33761</strain>
    </source>
</reference>
<dbReference type="SUPFAM" id="SSF56112">
    <property type="entry name" value="Protein kinase-like (PK-like)"/>
    <property type="match status" value="1"/>
</dbReference>
<gene>
    <name evidence="3" type="ORF">PG993_004202</name>
</gene>
<protein>
    <submittedName>
        <fullName evidence="3">Kinase-like protein</fullName>
    </submittedName>
</protein>
<feature type="domain" description="Protein kinase" evidence="2">
    <location>
        <begin position="24"/>
        <end position="344"/>
    </location>
</feature>
<dbReference type="EMBL" id="JAQQWK010000003">
    <property type="protein sequence ID" value="KAK8044178.1"/>
    <property type="molecule type" value="Genomic_DNA"/>
</dbReference>
<evidence type="ECO:0000256" key="1">
    <source>
        <dbReference type="PROSITE-ProRule" id="PRU10141"/>
    </source>
</evidence>
<evidence type="ECO:0000313" key="4">
    <source>
        <dbReference type="Proteomes" id="UP001444661"/>
    </source>
</evidence>
<comment type="caution">
    <text evidence="3">The sequence shown here is derived from an EMBL/GenBank/DDBJ whole genome shotgun (WGS) entry which is preliminary data.</text>
</comment>
<dbReference type="Proteomes" id="UP001444661">
    <property type="component" value="Unassembled WGS sequence"/>
</dbReference>
<keyword evidence="1" id="KW-0067">ATP-binding</keyword>
<dbReference type="Gene3D" id="1.10.510.10">
    <property type="entry name" value="Transferase(Phosphotransferase) domain 1"/>
    <property type="match status" value="1"/>
</dbReference>
<dbReference type="SMART" id="SM00220">
    <property type="entry name" value="S_TKc"/>
    <property type="match status" value="1"/>
</dbReference>
<sequence>MRILVTQVLIPTLKKHFRGRQNGLKFRRIIGQGAFGVTALLHDVRKEPPKQFIIKRALRADAVDDLRLEIQALRRFRGAAHITQLASYRDRGLNDRGKDNKEIPGPYIIMDYLENGTFKEFFERCVAGNIRVPNRVLWYIMLCFIRSCVALAWPPKGEQGAKEELEDTYIINGNPGSFAHNDMHMGNVMFGGLEPDVDEHSIVPPLKLIDFGLAGTRDRWPRPVGPDNFNAYQGLPSNVKHAATMMMKLITGYGGRLSERSVDMPVTVPDAKGNAKTIKIPTQANLLWQAGAHELYPYLDELLRQLIGDMMATYYANRPFLKYLLDTALEAVRTRRSSDYHPNIQNEETGRAMREFVKRFFLDAQAP</sequence>